<dbReference type="Gramene" id="OE9A115034T1">
    <property type="protein sequence ID" value="OE9A115034C1"/>
    <property type="gene ID" value="OE9A115034"/>
</dbReference>
<protein>
    <submittedName>
        <fullName evidence="4">Dihydrolipoyllysine-residue acetyltransferase component 5 of pyruvate dehydrogenase complex</fullName>
    </submittedName>
</protein>
<keyword evidence="2" id="KW-0732">Signal</keyword>
<gene>
    <name evidence="4" type="ORF">OLEA9_A115034</name>
</gene>
<feature type="chain" id="PRO_5035808109" evidence="2">
    <location>
        <begin position="19"/>
        <end position="117"/>
    </location>
</feature>
<dbReference type="EMBL" id="CACTIH010000083">
    <property type="protein sequence ID" value="CAA2952565.1"/>
    <property type="molecule type" value="Genomic_DNA"/>
</dbReference>
<accession>A0A8S0PH64</accession>
<organism evidence="4 5">
    <name type="scientific">Olea europaea subsp. europaea</name>
    <dbReference type="NCBI Taxonomy" id="158383"/>
    <lineage>
        <taxon>Eukaryota</taxon>
        <taxon>Viridiplantae</taxon>
        <taxon>Streptophyta</taxon>
        <taxon>Embryophyta</taxon>
        <taxon>Tracheophyta</taxon>
        <taxon>Spermatophyta</taxon>
        <taxon>Magnoliopsida</taxon>
        <taxon>eudicotyledons</taxon>
        <taxon>Gunneridae</taxon>
        <taxon>Pentapetalae</taxon>
        <taxon>asterids</taxon>
        <taxon>lamiids</taxon>
        <taxon>Lamiales</taxon>
        <taxon>Oleaceae</taxon>
        <taxon>Oleeae</taxon>
        <taxon>Olea</taxon>
    </lineage>
</organism>
<dbReference type="Proteomes" id="UP000594638">
    <property type="component" value="Unassembled WGS sequence"/>
</dbReference>
<dbReference type="GO" id="GO:0016746">
    <property type="term" value="F:acyltransferase activity"/>
    <property type="evidence" value="ECO:0007669"/>
    <property type="project" value="InterPro"/>
</dbReference>
<reference evidence="4 5" key="1">
    <citation type="submission" date="2019-12" db="EMBL/GenBank/DDBJ databases">
        <authorList>
            <person name="Alioto T."/>
            <person name="Alioto T."/>
            <person name="Gomez Garrido J."/>
        </authorList>
    </citation>
    <scope>NUCLEOTIDE SEQUENCE [LARGE SCALE GENOMIC DNA]</scope>
</reference>
<dbReference type="AlphaFoldDB" id="A0A8S0PH64"/>
<evidence type="ECO:0000256" key="2">
    <source>
        <dbReference type="SAM" id="SignalP"/>
    </source>
</evidence>
<sequence>MLVLEALLLLVQWDPQCTRHPRGERESWHRHMSKKLAKELGMDLIGPVGSDPNGKIVAKDVEVAAAAKLSTSGGATVASEAAKPSNGAAAAVELESVVPFTIMQNALSSNMVESFAV</sequence>
<feature type="signal peptide" evidence="2">
    <location>
        <begin position="1"/>
        <end position="18"/>
    </location>
</feature>
<keyword evidence="4" id="KW-0670">Pyruvate</keyword>
<keyword evidence="5" id="KW-1185">Reference proteome</keyword>
<proteinExistence type="inferred from homology"/>
<evidence type="ECO:0000259" key="3">
    <source>
        <dbReference type="Pfam" id="PF02817"/>
    </source>
</evidence>
<comment type="caution">
    <text evidence="4">The sequence shown here is derived from an EMBL/GenBank/DDBJ whole genome shotgun (WGS) entry which is preliminary data.</text>
</comment>
<dbReference type="Pfam" id="PF02817">
    <property type="entry name" value="E3_binding"/>
    <property type="match status" value="1"/>
</dbReference>
<evidence type="ECO:0000313" key="4">
    <source>
        <dbReference type="EMBL" id="CAA2952565.1"/>
    </source>
</evidence>
<feature type="domain" description="Peripheral subunit-binding (PSBD)" evidence="3">
    <location>
        <begin position="34"/>
        <end position="62"/>
    </location>
</feature>
<evidence type="ECO:0000313" key="5">
    <source>
        <dbReference type="Proteomes" id="UP000594638"/>
    </source>
</evidence>
<dbReference type="InterPro" id="IPR036625">
    <property type="entry name" value="E3-bd_dom_sf"/>
</dbReference>
<dbReference type="InterPro" id="IPR004167">
    <property type="entry name" value="PSBD"/>
</dbReference>
<evidence type="ECO:0000256" key="1">
    <source>
        <dbReference type="ARBA" id="ARBA00007317"/>
    </source>
</evidence>
<dbReference type="Gene3D" id="4.10.320.10">
    <property type="entry name" value="E3-binding domain"/>
    <property type="match status" value="1"/>
</dbReference>
<comment type="similarity">
    <text evidence="1">Belongs to the 2-oxoacid dehydrogenase family.</text>
</comment>
<name>A0A8S0PH64_OLEEU</name>